<dbReference type="PIRSF" id="PIRSF001589">
    <property type="entry name" value="Asn_synthetase_glu-h"/>
    <property type="match status" value="1"/>
</dbReference>
<dbReference type="SUPFAM" id="SSF52402">
    <property type="entry name" value="Adenine nucleotide alpha hydrolases-like"/>
    <property type="match status" value="1"/>
</dbReference>
<accession>A0AAU8LSF8</accession>
<dbReference type="Gene3D" id="3.40.50.620">
    <property type="entry name" value="HUPs"/>
    <property type="match status" value="1"/>
</dbReference>
<keyword evidence="8" id="KW-0061">Asparagine biosynthesis</keyword>
<evidence type="ECO:0000256" key="4">
    <source>
        <dbReference type="ARBA" id="ARBA00022741"/>
    </source>
</evidence>
<feature type="active site" description="For GATase activity" evidence="8">
    <location>
        <position position="2"/>
    </location>
</feature>
<dbReference type="Pfam" id="PF00733">
    <property type="entry name" value="Asn_synthase"/>
    <property type="match status" value="1"/>
</dbReference>
<evidence type="ECO:0000256" key="2">
    <source>
        <dbReference type="ARBA" id="ARBA00005752"/>
    </source>
</evidence>
<dbReference type="PANTHER" id="PTHR43284">
    <property type="entry name" value="ASPARAGINE SYNTHETASE (GLUTAMINE-HYDROLYZING)"/>
    <property type="match status" value="1"/>
</dbReference>
<dbReference type="InterPro" id="IPR014729">
    <property type="entry name" value="Rossmann-like_a/b/a_fold"/>
</dbReference>
<dbReference type="EC" id="6.3.5.4" evidence="3"/>
<dbReference type="CDD" id="cd00712">
    <property type="entry name" value="AsnB"/>
    <property type="match status" value="1"/>
</dbReference>
<dbReference type="InterPro" id="IPR017932">
    <property type="entry name" value="GATase_2_dom"/>
</dbReference>
<comment type="similarity">
    <text evidence="2">Belongs to the asparagine synthetase family.</text>
</comment>
<dbReference type="InterPro" id="IPR051786">
    <property type="entry name" value="ASN_synthetase/amidase"/>
</dbReference>
<reference evidence="12" key="2">
    <citation type="submission" date="2024-06" db="EMBL/GenBank/DDBJ databases">
        <authorList>
            <person name="Plum-Jensen L.E."/>
            <person name="Schramm A."/>
            <person name="Marshall I.P.G."/>
        </authorList>
    </citation>
    <scope>NUCLEOTIDE SEQUENCE</scope>
    <source>
        <strain evidence="12">Rat1</strain>
    </source>
</reference>
<evidence type="ECO:0000256" key="6">
    <source>
        <dbReference type="ARBA" id="ARBA00022962"/>
    </source>
</evidence>
<dbReference type="EMBL" id="CP159373">
    <property type="protein sequence ID" value="XCN72245.1"/>
    <property type="molecule type" value="Genomic_DNA"/>
</dbReference>
<dbReference type="GO" id="GO:0005524">
    <property type="term" value="F:ATP binding"/>
    <property type="evidence" value="ECO:0007669"/>
    <property type="project" value="UniProtKB-KW"/>
</dbReference>
<keyword evidence="4 9" id="KW-0547">Nucleotide-binding</keyword>
<dbReference type="GO" id="GO:0005829">
    <property type="term" value="C:cytosol"/>
    <property type="evidence" value="ECO:0007669"/>
    <property type="project" value="TreeGrafter"/>
</dbReference>
<comment type="pathway">
    <text evidence="1">Amino-acid biosynthesis; L-asparagine biosynthesis; L-asparagine from L-aspartate (L-Gln route): step 1/1.</text>
</comment>
<evidence type="ECO:0000313" key="12">
    <source>
        <dbReference type="EMBL" id="XCN72245.1"/>
    </source>
</evidence>
<evidence type="ECO:0000256" key="5">
    <source>
        <dbReference type="ARBA" id="ARBA00022840"/>
    </source>
</evidence>
<dbReference type="Pfam" id="PF13537">
    <property type="entry name" value="GATase_7"/>
    <property type="match status" value="1"/>
</dbReference>
<sequence>MCGIALLYSEDLTGEEHRSRMSRALRAMQHRGPDDQGIWQGAGISIGHRRLSIIDQAGSLQPMQSPDGHFTLSFNGEIYNYKELRPTLEDRWQFQTQGDTEVLLAGLIIEGTSFIDKMEGMWAFALWDNLEKRLLLCRDRMGKKPLYYQVKGTSLLCASELPALSNLTTQIWEEDQDSTADFLRHGYYLPGTTAYQGVHEVLPGHLLRWSPGGSCHEEAYWQLQIRSYAGTQEDAAIELRRTLIRAVERRMVADVEVGAFLSGGVDSSLVVSIMAAELDVHPKTFTIGFRERSYDEREFAEQIAVKQNTDHYVQVLESWDRDYLTGLILNNIGQPFSDSSLLPTAMVSQLAASKVKVALSGDGGDELFSGYQRYQARSILRWYTRVPKPLRTGVEKLIRAIPEPMAHHSRSLIKKAHLFQDILNRIEEETPYFAPVLYARDEYNALFPDLQGKGHTPPHTPEECTLDDIQRMMFADALIYLPQDILVKVDRASMGNSLESRAPFLDRDVVELAFSLPRKWHRSGFLGKKMLRQAFSDILPATIWNRRKQGFGVPIHDWFRNELGDELEQLLTLKQTPLNTPQILQLLQQHRQGLRDHGYRLWCLYIYLLWQKNR</sequence>
<dbReference type="CDD" id="cd01991">
    <property type="entry name" value="Asn_synthase_B_C"/>
    <property type="match status" value="1"/>
</dbReference>
<evidence type="ECO:0000256" key="10">
    <source>
        <dbReference type="PIRSR" id="PIRSR001589-3"/>
    </source>
</evidence>
<keyword evidence="5 9" id="KW-0067">ATP-binding</keyword>
<evidence type="ECO:0000256" key="9">
    <source>
        <dbReference type="PIRSR" id="PIRSR001589-2"/>
    </source>
</evidence>
<reference evidence="12" key="1">
    <citation type="journal article" date="2024" name="Syst. Appl. Microbiol.">
        <title>First single-strain enrichments of Electrothrix cable bacteria, description of E. aestuarii sp. nov. and E. rattekaaiensis sp. nov., and proposal of a cable bacteria taxonomy following the rules of the SeqCode.</title>
        <authorList>
            <person name="Plum-Jensen L.E."/>
            <person name="Schramm A."/>
            <person name="Marshall I.P.G."/>
        </authorList>
    </citation>
    <scope>NUCLEOTIDE SEQUENCE</scope>
    <source>
        <strain evidence="12">Rat1</strain>
    </source>
</reference>
<dbReference type="SUPFAM" id="SSF56235">
    <property type="entry name" value="N-terminal nucleophile aminohydrolases (Ntn hydrolases)"/>
    <property type="match status" value="1"/>
</dbReference>
<evidence type="ECO:0000256" key="3">
    <source>
        <dbReference type="ARBA" id="ARBA00012737"/>
    </source>
</evidence>
<feature type="domain" description="Glutamine amidotransferase type-2" evidence="11">
    <location>
        <begin position="2"/>
        <end position="212"/>
    </location>
</feature>
<dbReference type="AlphaFoldDB" id="A0AAU8LSF8"/>
<dbReference type="PROSITE" id="PS51278">
    <property type="entry name" value="GATASE_TYPE_2"/>
    <property type="match status" value="1"/>
</dbReference>
<dbReference type="InterPro" id="IPR033738">
    <property type="entry name" value="AsnB_N"/>
</dbReference>
<dbReference type="InterPro" id="IPR029055">
    <property type="entry name" value="Ntn_hydrolases_N"/>
</dbReference>
<feature type="binding site" evidence="9">
    <location>
        <position position="287"/>
    </location>
    <ligand>
        <name>ATP</name>
        <dbReference type="ChEBI" id="CHEBI:30616"/>
    </ligand>
</feature>
<evidence type="ECO:0000256" key="1">
    <source>
        <dbReference type="ARBA" id="ARBA00005187"/>
    </source>
</evidence>
<dbReference type="InterPro" id="IPR001962">
    <property type="entry name" value="Asn_synthase"/>
</dbReference>
<evidence type="ECO:0000256" key="7">
    <source>
        <dbReference type="ARBA" id="ARBA00048741"/>
    </source>
</evidence>
<dbReference type="GO" id="GO:0006529">
    <property type="term" value="P:asparagine biosynthetic process"/>
    <property type="evidence" value="ECO:0007669"/>
    <property type="project" value="UniProtKB-KW"/>
</dbReference>
<dbReference type="Gene3D" id="3.60.20.10">
    <property type="entry name" value="Glutamine Phosphoribosylpyrophosphate, subunit 1, domain 1"/>
    <property type="match status" value="1"/>
</dbReference>
<comment type="catalytic activity">
    <reaction evidence="7">
        <text>L-aspartate + L-glutamine + ATP + H2O = L-asparagine + L-glutamate + AMP + diphosphate + H(+)</text>
        <dbReference type="Rhea" id="RHEA:12228"/>
        <dbReference type="ChEBI" id="CHEBI:15377"/>
        <dbReference type="ChEBI" id="CHEBI:15378"/>
        <dbReference type="ChEBI" id="CHEBI:29985"/>
        <dbReference type="ChEBI" id="CHEBI:29991"/>
        <dbReference type="ChEBI" id="CHEBI:30616"/>
        <dbReference type="ChEBI" id="CHEBI:33019"/>
        <dbReference type="ChEBI" id="CHEBI:58048"/>
        <dbReference type="ChEBI" id="CHEBI:58359"/>
        <dbReference type="ChEBI" id="CHEBI:456215"/>
        <dbReference type="EC" id="6.3.5.4"/>
    </reaction>
</comment>
<dbReference type="GO" id="GO:0004066">
    <property type="term" value="F:asparagine synthase (glutamine-hydrolyzing) activity"/>
    <property type="evidence" value="ECO:0007669"/>
    <property type="project" value="UniProtKB-EC"/>
</dbReference>
<feature type="binding site" evidence="9">
    <location>
        <position position="99"/>
    </location>
    <ligand>
        <name>L-glutamine</name>
        <dbReference type="ChEBI" id="CHEBI:58359"/>
    </ligand>
</feature>
<name>A0AAU8LSF8_9BACT</name>
<keyword evidence="6 8" id="KW-0315">Glutamine amidotransferase</keyword>
<dbReference type="PANTHER" id="PTHR43284:SF1">
    <property type="entry name" value="ASPARAGINE SYNTHETASE"/>
    <property type="match status" value="1"/>
</dbReference>
<evidence type="ECO:0000259" key="11">
    <source>
        <dbReference type="PROSITE" id="PS51278"/>
    </source>
</evidence>
<dbReference type="KEGG" id="eaj:Q3M24_18360"/>
<keyword evidence="12" id="KW-0436">Ligase</keyword>
<dbReference type="InterPro" id="IPR006426">
    <property type="entry name" value="Asn_synth_AEB"/>
</dbReference>
<keyword evidence="8" id="KW-0028">Amino-acid biosynthesis</keyword>
<feature type="site" description="Important for beta-aspartyl-AMP intermediate formation" evidence="10">
    <location>
        <position position="362"/>
    </location>
</feature>
<evidence type="ECO:0000256" key="8">
    <source>
        <dbReference type="PIRSR" id="PIRSR001589-1"/>
    </source>
</evidence>
<gene>
    <name evidence="12" type="primary">asnB</name>
    <name evidence="12" type="ORF">Q3M24_18360</name>
</gene>
<dbReference type="NCBIfam" id="TIGR01536">
    <property type="entry name" value="asn_synth_AEB"/>
    <property type="match status" value="1"/>
</dbReference>
<proteinExistence type="inferred from homology"/>
<protein>
    <recommendedName>
        <fullName evidence="3">asparagine synthase (glutamine-hydrolyzing)</fullName>
        <ecNumber evidence="3">6.3.5.4</ecNumber>
    </recommendedName>
</protein>
<feature type="binding site" evidence="9">
    <location>
        <begin position="360"/>
        <end position="361"/>
    </location>
    <ligand>
        <name>ATP</name>
        <dbReference type="ChEBI" id="CHEBI:30616"/>
    </ligand>
</feature>
<organism evidence="12">
    <name type="scientific">Candidatus Electrothrix aestuarii</name>
    <dbReference type="NCBI Taxonomy" id="3062594"/>
    <lineage>
        <taxon>Bacteria</taxon>
        <taxon>Pseudomonadati</taxon>
        <taxon>Thermodesulfobacteriota</taxon>
        <taxon>Desulfobulbia</taxon>
        <taxon>Desulfobulbales</taxon>
        <taxon>Desulfobulbaceae</taxon>
        <taxon>Candidatus Electrothrix</taxon>
    </lineage>
</organism>